<comment type="caution">
    <text evidence="1">The sequence shown here is derived from an EMBL/GenBank/DDBJ whole genome shotgun (WGS) entry which is preliminary data.</text>
</comment>
<dbReference type="EMBL" id="BARW01001235">
    <property type="protein sequence ID" value="GAI72545.1"/>
    <property type="molecule type" value="Genomic_DNA"/>
</dbReference>
<reference evidence="1" key="1">
    <citation type="journal article" date="2014" name="Front. Microbiol.">
        <title>High frequency of phylogenetically diverse reductive dehalogenase-homologous genes in deep subseafloor sedimentary metagenomes.</title>
        <authorList>
            <person name="Kawai M."/>
            <person name="Futagami T."/>
            <person name="Toyoda A."/>
            <person name="Takaki Y."/>
            <person name="Nishi S."/>
            <person name="Hori S."/>
            <person name="Arai W."/>
            <person name="Tsubouchi T."/>
            <person name="Morono Y."/>
            <person name="Uchiyama I."/>
            <person name="Ito T."/>
            <person name="Fujiyama A."/>
            <person name="Inagaki F."/>
            <person name="Takami H."/>
        </authorList>
    </citation>
    <scope>NUCLEOTIDE SEQUENCE</scope>
    <source>
        <strain evidence="1">Expedition CK06-06</strain>
    </source>
</reference>
<protein>
    <submittedName>
        <fullName evidence="1">Uncharacterized protein</fullName>
    </submittedName>
</protein>
<dbReference type="AlphaFoldDB" id="X1SAV6"/>
<gene>
    <name evidence="1" type="ORF">S12H4_04129</name>
</gene>
<sequence>MEKDSTKKTAELAEKTAKALGSIGSATKRVVRLIMEGRLNPVAPDLGVLSDSDLKKLTYELQEGKHVPSDELISTTTVLLITAKWIENDADKAGVPKEELIQAIGRFEMFCGFENLKRKGIIDSYSMPAKWYDPEADVSISVPEEHIERYRDFIKKEVCTNRLSQTQNHVIGGNGGTGYLIETLREMFEYCS</sequence>
<evidence type="ECO:0000313" key="1">
    <source>
        <dbReference type="EMBL" id="GAI72545.1"/>
    </source>
</evidence>
<proteinExistence type="predicted"/>
<accession>X1SAV6</accession>
<name>X1SAV6_9ZZZZ</name>
<organism evidence="1">
    <name type="scientific">marine sediment metagenome</name>
    <dbReference type="NCBI Taxonomy" id="412755"/>
    <lineage>
        <taxon>unclassified sequences</taxon>
        <taxon>metagenomes</taxon>
        <taxon>ecological metagenomes</taxon>
    </lineage>
</organism>